<feature type="transmembrane region" description="Helical" evidence="6">
    <location>
        <begin position="264"/>
        <end position="283"/>
    </location>
</feature>
<feature type="transmembrane region" description="Helical" evidence="6">
    <location>
        <begin position="100"/>
        <end position="121"/>
    </location>
</feature>
<dbReference type="GO" id="GO:0022857">
    <property type="term" value="F:transmembrane transporter activity"/>
    <property type="evidence" value="ECO:0007669"/>
    <property type="project" value="InterPro"/>
</dbReference>
<evidence type="ECO:0000256" key="6">
    <source>
        <dbReference type="SAM" id="Phobius"/>
    </source>
</evidence>
<feature type="transmembrane region" description="Helical" evidence="6">
    <location>
        <begin position="235"/>
        <end position="257"/>
    </location>
</feature>
<dbReference type="PANTHER" id="PTHR42718:SF9">
    <property type="entry name" value="MAJOR FACILITATOR SUPERFAMILY MULTIDRUG TRANSPORTER MFSC"/>
    <property type="match status" value="1"/>
</dbReference>
<accession>A0A941EZQ4</accession>
<dbReference type="RefSeq" id="WP_212531742.1">
    <property type="nucleotide sequence ID" value="NZ_JAGSOG010000193.1"/>
</dbReference>
<feature type="transmembrane region" description="Helical" evidence="6">
    <location>
        <begin position="201"/>
        <end position="223"/>
    </location>
</feature>
<evidence type="ECO:0000313" key="9">
    <source>
        <dbReference type="Proteomes" id="UP000675781"/>
    </source>
</evidence>
<feature type="transmembrane region" description="Helical" evidence="6">
    <location>
        <begin position="133"/>
        <end position="151"/>
    </location>
</feature>
<dbReference type="PROSITE" id="PS50850">
    <property type="entry name" value="MFS"/>
    <property type="match status" value="1"/>
</dbReference>
<dbReference type="Pfam" id="PF07690">
    <property type="entry name" value="MFS_1"/>
    <property type="match status" value="1"/>
</dbReference>
<sequence length="384" mass="38745">RQAFSDRLGANRLYGGGAAAFTLASAACGLAPSLGFLIGARLVQGAAAALMLPASLALVRQSFPVARERAKAIAQWTMSGAAATAAGPVLGGLLTSTVGWRSIFFLNLPVGAIVLVALWRVPGSPRRAAALDVPGQLTAVLGLGALTYGVIEGGAVGYGRPRTIVSLLIALVCFAGFAFAERRATDPMVPPALLRDRVVAVCLSIGFVVNAAYYGLIFVFGLFTQDLLGESALRAGLVFLPTAVLCTMTNLASAGLANRFGPRVPVLVGQMICAGGLAALFAVGRGTSAPELALLLLPLAGGLGLAVPSLTAMMLSGIAPERAGLAGGVLNSVRQTGGALAVAGFGTLVAGRGGFVAGLHQSLLIAVILLIITTLATLALPKVR</sequence>
<evidence type="ECO:0000256" key="2">
    <source>
        <dbReference type="ARBA" id="ARBA00022448"/>
    </source>
</evidence>
<dbReference type="Gene3D" id="1.20.1250.20">
    <property type="entry name" value="MFS general substrate transporter like domains"/>
    <property type="match status" value="1"/>
</dbReference>
<feature type="transmembrane region" description="Helical" evidence="6">
    <location>
        <begin position="363"/>
        <end position="380"/>
    </location>
</feature>
<evidence type="ECO:0000256" key="3">
    <source>
        <dbReference type="ARBA" id="ARBA00022692"/>
    </source>
</evidence>
<keyword evidence="3 6" id="KW-0812">Transmembrane</keyword>
<dbReference type="Gene3D" id="1.20.1720.10">
    <property type="entry name" value="Multidrug resistance protein D"/>
    <property type="match status" value="1"/>
</dbReference>
<comment type="subcellular location">
    <subcellularLocation>
        <location evidence="1">Cell membrane</location>
        <topology evidence="1">Multi-pass membrane protein</topology>
    </subcellularLocation>
</comment>
<feature type="domain" description="Major facilitator superfamily (MFS) profile" evidence="7">
    <location>
        <begin position="1"/>
        <end position="384"/>
    </location>
</feature>
<evidence type="ECO:0000256" key="5">
    <source>
        <dbReference type="ARBA" id="ARBA00023136"/>
    </source>
</evidence>
<keyword evidence="9" id="KW-1185">Reference proteome</keyword>
<name>A0A941EZQ4_9ACTN</name>
<dbReference type="CDD" id="cd17321">
    <property type="entry name" value="MFS_MMR_MDR_like"/>
    <property type="match status" value="1"/>
</dbReference>
<gene>
    <name evidence="8" type="ORF">KDL01_28610</name>
</gene>
<organism evidence="8 9">
    <name type="scientific">Actinospica durhamensis</name>
    <dbReference type="NCBI Taxonomy" id="1508375"/>
    <lineage>
        <taxon>Bacteria</taxon>
        <taxon>Bacillati</taxon>
        <taxon>Actinomycetota</taxon>
        <taxon>Actinomycetes</taxon>
        <taxon>Catenulisporales</taxon>
        <taxon>Actinospicaceae</taxon>
        <taxon>Actinospica</taxon>
    </lineage>
</organism>
<protein>
    <submittedName>
        <fullName evidence="8">MFS transporter</fullName>
    </submittedName>
</protein>
<keyword evidence="2" id="KW-0813">Transport</keyword>
<feature type="transmembrane region" description="Helical" evidence="6">
    <location>
        <begin position="12"/>
        <end position="32"/>
    </location>
</feature>
<proteinExistence type="predicted"/>
<dbReference type="InterPro" id="IPR011701">
    <property type="entry name" value="MFS"/>
</dbReference>
<evidence type="ECO:0000259" key="7">
    <source>
        <dbReference type="PROSITE" id="PS50850"/>
    </source>
</evidence>
<feature type="transmembrane region" description="Helical" evidence="6">
    <location>
        <begin position="72"/>
        <end position="94"/>
    </location>
</feature>
<dbReference type="GO" id="GO:0005886">
    <property type="term" value="C:plasma membrane"/>
    <property type="evidence" value="ECO:0007669"/>
    <property type="project" value="UniProtKB-SubCell"/>
</dbReference>
<dbReference type="PANTHER" id="PTHR42718">
    <property type="entry name" value="MAJOR FACILITATOR SUPERFAMILY MULTIDRUG TRANSPORTER MFSC"/>
    <property type="match status" value="1"/>
</dbReference>
<evidence type="ECO:0000256" key="1">
    <source>
        <dbReference type="ARBA" id="ARBA00004651"/>
    </source>
</evidence>
<dbReference type="Proteomes" id="UP000675781">
    <property type="component" value="Unassembled WGS sequence"/>
</dbReference>
<feature type="transmembrane region" description="Helical" evidence="6">
    <location>
        <begin position="163"/>
        <end position="180"/>
    </location>
</feature>
<feature type="transmembrane region" description="Helical" evidence="6">
    <location>
        <begin position="295"/>
        <end position="318"/>
    </location>
</feature>
<comment type="caution">
    <text evidence="8">The sequence shown here is derived from an EMBL/GenBank/DDBJ whole genome shotgun (WGS) entry which is preliminary data.</text>
</comment>
<dbReference type="AlphaFoldDB" id="A0A941EZQ4"/>
<keyword evidence="5 6" id="KW-0472">Membrane</keyword>
<evidence type="ECO:0000256" key="4">
    <source>
        <dbReference type="ARBA" id="ARBA00022989"/>
    </source>
</evidence>
<feature type="non-terminal residue" evidence="8">
    <location>
        <position position="1"/>
    </location>
</feature>
<dbReference type="InterPro" id="IPR020846">
    <property type="entry name" value="MFS_dom"/>
</dbReference>
<feature type="transmembrane region" description="Helical" evidence="6">
    <location>
        <begin position="339"/>
        <end position="357"/>
    </location>
</feature>
<evidence type="ECO:0000313" key="8">
    <source>
        <dbReference type="EMBL" id="MBR7837274.1"/>
    </source>
</evidence>
<dbReference type="SUPFAM" id="SSF103473">
    <property type="entry name" value="MFS general substrate transporter"/>
    <property type="match status" value="1"/>
</dbReference>
<dbReference type="EMBL" id="JAGSOG010000193">
    <property type="protein sequence ID" value="MBR7837274.1"/>
    <property type="molecule type" value="Genomic_DNA"/>
</dbReference>
<reference evidence="8" key="1">
    <citation type="submission" date="2021-04" db="EMBL/GenBank/DDBJ databases">
        <title>Genome based classification of Actinospica acidithermotolerans sp. nov., an actinobacterium isolated from an Indonesian hot spring.</title>
        <authorList>
            <person name="Kusuma A.B."/>
            <person name="Putra K.E."/>
            <person name="Nafisah S."/>
            <person name="Loh J."/>
            <person name="Nouioui I."/>
            <person name="Goodfellow M."/>
        </authorList>
    </citation>
    <scope>NUCLEOTIDE SEQUENCE</scope>
    <source>
        <strain evidence="8">CSCA 57</strain>
    </source>
</reference>
<dbReference type="InterPro" id="IPR036259">
    <property type="entry name" value="MFS_trans_sf"/>
</dbReference>
<keyword evidence="4 6" id="KW-1133">Transmembrane helix</keyword>